<organism evidence="1 2">
    <name type="scientific">Aerococcus urinaeequi</name>
    <dbReference type="NCBI Taxonomy" id="51665"/>
    <lineage>
        <taxon>Bacteria</taxon>
        <taxon>Bacillati</taxon>
        <taxon>Bacillota</taxon>
        <taxon>Bacilli</taxon>
        <taxon>Lactobacillales</taxon>
        <taxon>Aerococcaceae</taxon>
        <taxon>Aerococcus</taxon>
    </lineage>
</organism>
<dbReference type="AlphaFoldDB" id="A0AA47J0V4"/>
<evidence type="ECO:0000313" key="2">
    <source>
        <dbReference type="Proteomes" id="UP001164714"/>
    </source>
</evidence>
<dbReference type="RefSeq" id="WP_269105484.1">
    <property type="nucleotide sequence ID" value="NZ_CP114063.1"/>
</dbReference>
<evidence type="ECO:0000313" key="1">
    <source>
        <dbReference type="EMBL" id="WAT25344.1"/>
    </source>
</evidence>
<dbReference type="EMBL" id="CP114063">
    <property type="protein sequence ID" value="WAT25344.1"/>
    <property type="molecule type" value="Genomic_DNA"/>
</dbReference>
<gene>
    <name evidence="1" type="ORF">OZ415_04580</name>
</gene>
<name>A0AA47J0V4_9LACT</name>
<accession>A0AA47J0V4</accession>
<reference evidence="1" key="1">
    <citation type="submission" date="2022-12" db="EMBL/GenBank/DDBJ databases">
        <title>Whole genome sequence analysis of a duck derived balloon bacteium Aerococcus urinaeequi henan2020.</title>
        <authorList>
            <person name="Zhang H."/>
            <person name="Qiao H.X."/>
            <person name="Bian C.Z."/>
            <person name="Shu J.C."/>
        </authorList>
    </citation>
    <scope>NUCLEOTIDE SEQUENCE</scope>
    <source>
        <strain evidence="1">2020-HN-1</strain>
    </source>
</reference>
<sequence>MTKCKKKDCSNEVSKGNKYCNYHLNQREDKGKKLIGALGTASALLMSGIRVIKKFKK</sequence>
<protein>
    <submittedName>
        <fullName evidence="1">Uncharacterized protein</fullName>
    </submittedName>
</protein>
<dbReference type="Proteomes" id="UP001164714">
    <property type="component" value="Chromosome"/>
</dbReference>
<proteinExistence type="predicted"/>